<evidence type="ECO:0000313" key="4">
    <source>
        <dbReference type="Proteomes" id="UP000286680"/>
    </source>
</evidence>
<reference evidence="4" key="1">
    <citation type="journal article" date="2018" name="Front. Microbiol.">
        <title>Genome-Based Analysis Reveals the Taxonomy and Diversity of the Family Idiomarinaceae.</title>
        <authorList>
            <person name="Liu Y."/>
            <person name="Lai Q."/>
            <person name="Shao Z."/>
        </authorList>
    </citation>
    <scope>NUCLEOTIDE SEQUENCE [LARGE SCALE GENOMIC DNA]</scope>
    <source>
        <strain evidence="4">SN-14</strain>
    </source>
</reference>
<dbReference type="AlphaFoldDB" id="A0AA94EHS0"/>
<dbReference type="Gene3D" id="3.90.930.50">
    <property type="match status" value="1"/>
</dbReference>
<keyword evidence="4" id="KW-1185">Reference proteome</keyword>
<comment type="caution">
    <text evidence="3">The sequence shown here is derived from an EMBL/GenBank/DDBJ whole genome shotgun (WGS) entry which is preliminary data.</text>
</comment>
<dbReference type="RefSeq" id="WP_126819730.1">
    <property type="nucleotide sequence ID" value="NZ_PIPS01000001.1"/>
</dbReference>
<dbReference type="Pfam" id="PF22106">
    <property type="entry name" value="NGO1945_C"/>
    <property type="match status" value="1"/>
</dbReference>
<sequence length="253" mass="29046">MPSFRNTQQQFTAAIRNPAEHDMADIEPRRMAVYRELIFNNLLGFTRSAFPVACSIIGDDWWQQAVRQFLIHHRSQSPYFNEIAAEFLSFLRESDSVNTAEPDCLLELMHYEWVELALDNIPQDTLAVRQQLNDDLLTGKPVLSDAAWLLSYEYPVHEISADNQPSVNDKKDTLILVYRKLDMSIGFRLMNPVFGLLWQQLQQKHISSGQDAIEQLAAQLGVTADQNFQRHAQQALSELYEWGAILGAHNERT</sequence>
<evidence type="ECO:0000313" key="3">
    <source>
        <dbReference type="EMBL" id="RUO45519.1"/>
    </source>
</evidence>
<proteinExistence type="predicted"/>
<dbReference type="Proteomes" id="UP000286680">
    <property type="component" value="Unassembled WGS sequence"/>
</dbReference>
<dbReference type="InterPro" id="IPR018640">
    <property type="entry name" value="DUF2063"/>
</dbReference>
<organism evidence="3 4">
    <name type="scientific">Idiomarina aquatica</name>
    <dbReference type="NCBI Taxonomy" id="1327752"/>
    <lineage>
        <taxon>Bacteria</taxon>
        <taxon>Pseudomonadati</taxon>
        <taxon>Pseudomonadota</taxon>
        <taxon>Gammaproteobacteria</taxon>
        <taxon>Alteromonadales</taxon>
        <taxon>Idiomarinaceae</taxon>
        <taxon>Idiomarina</taxon>
    </lineage>
</organism>
<name>A0AA94EHS0_9GAMM</name>
<protein>
    <submittedName>
        <fullName evidence="3">DUF2063 domain-containing protein</fullName>
    </submittedName>
</protein>
<evidence type="ECO:0000259" key="2">
    <source>
        <dbReference type="Pfam" id="PF22106"/>
    </source>
</evidence>
<evidence type="ECO:0000259" key="1">
    <source>
        <dbReference type="Pfam" id="PF09836"/>
    </source>
</evidence>
<dbReference type="InterPro" id="IPR054098">
    <property type="entry name" value="NGO1945-like_C"/>
</dbReference>
<dbReference type="Gene3D" id="1.10.150.690">
    <property type="entry name" value="DUF2063"/>
    <property type="match status" value="1"/>
</dbReference>
<feature type="domain" description="NGO1945-like C-terminal" evidence="2">
    <location>
        <begin position="144"/>
        <end position="239"/>
    </location>
</feature>
<gene>
    <name evidence="3" type="ORF">CWE23_05840</name>
</gene>
<dbReference type="InterPro" id="IPR044922">
    <property type="entry name" value="DUF2063_N_sf"/>
</dbReference>
<feature type="domain" description="Putative DNA-binding" evidence="1">
    <location>
        <begin position="7"/>
        <end position="91"/>
    </location>
</feature>
<accession>A0AA94EHS0</accession>
<dbReference type="EMBL" id="PIPS01000001">
    <property type="protein sequence ID" value="RUO45519.1"/>
    <property type="molecule type" value="Genomic_DNA"/>
</dbReference>
<dbReference type="Pfam" id="PF09836">
    <property type="entry name" value="DUF2063"/>
    <property type="match status" value="1"/>
</dbReference>